<feature type="compositionally biased region" description="Polar residues" evidence="8">
    <location>
        <begin position="626"/>
        <end position="641"/>
    </location>
</feature>
<evidence type="ECO:0000313" key="11">
    <source>
        <dbReference type="Proteomes" id="UP000235388"/>
    </source>
</evidence>
<evidence type="ECO:0000256" key="3">
    <source>
        <dbReference type="ARBA" id="ARBA00023015"/>
    </source>
</evidence>
<evidence type="ECO:0000256" key="8">
    <source>
        <dbReference type="SAM" id="MobiDB-lite"/>
    </source>
</evidence>
<comment type="similarity">
    <text evidence="2 7">Belongs to the Mediator complex subunit 1 family.</text>
</comment>
<dbReference type="AlphaFoldDB" id="A0A2N5VBC4"/>
<accession>A0A2N5VBC4</accession>
<evidence type="ECO:0000313" key="10">
    <source>
        <dbReference type="EMBL" id="PLW47271.1"/>
    </source>
</evidence>
<feature type="compositionally biased region" description="Basic and acidic residues" evidence="8">
    <location>
        <begin position="647"/>
        <end position="657"/>
    </location>
</feature>
<feature type="domain" description="Mediator complex subunit Med1" evidence="9">
    <location>
        <begin position="373"/>
        <end position="529"/>
    </location>
</feature>
<evidence type="ECO:0000256" key="4">
    <source>
        <dbReference type="ARBA" id="ARBA00023159"/>
    </source>
</evidence>
<evidence type="ECO:0000256" key="1">
    <source>
        <dbReference type="ARBA" id="ARBA00004123"/>
    </source>
</evidence>
<dbReference type="GO" id="GO:0003712">
    <property type="term" value="F:transcription coregulator activity"/>
    <property type="evidence" value="ECO:0007669"/>
    <property type="project" value="InterPro"/>
</dbReference>
<dbReference type="EMBL" id="PGCJ01000112">
    <property type="protein sequence ID" value="PLW47271.1"/>
    <property type="molecule type" value="Genomic_DNA"/>
</dbReference>
<reference evidence="10 11" key="1">
    <citation type="submission" date="2017-11" db="EMBL/GenBank/DDBJ databases">
        <title>De novo assembly and phasing of dikaryotic genomes from two isolates of Puccinia coronata f. sp. avenae, the causal agent of oat crown rust.</title>
        <authorList>
            <person name="Miller M.E."/>
            <person name="Zhang Y."/>
            <person name="Omidvar V."/>
            <person name="Sperschneider J."/>
            <person name="Schwessinger B."/>
            <person name="Raley C."/>
            <person name="Palmer J.M."/>
            <person name="Garnica D."/>
            <person name="Upadhyaya N."/>
            <person name="Rathjen J."/>
            <person name="Taylor J.M."/>
            <person name="Park R.F."/>
            <person name="Dodds P.N."/>
            <person name="Hirsch C.D."/>
            <person name="Kianian S.F."/>
            <person name="Figueroa M."/>
        </authorList>
    </citation>
    <scope>NUCLEOTIDE SEQUENCE [LARGE SCALE GENOMIC DNA]</scope>
    <source>
        <strain evidence="10">12NC29</strain>
    </source>
</reference>
<dbReference type="OrthoDB" id="2501965at2759"/>
<proteinExistence type="inferred from homology"/>
<comment type="caution">
    <text evidence="10">The sequence shown here is derived from an EMBL/GenBank/DDBJ whole genome shotgun (WGS) entry which is preliminary data.</text>
</comment>
<keyword evidence="5 7" id="KW-0804">Transcription</keyword>
<dbReference type="Pfam" id="PF10744">
    <property type="entry name" value="Med1"/>
    <property type="match status" value="2"/>
</dbReference>
<comment type="function">
    <text evidence="7">Component of the Mediator complex, a coactivator involved in the regulated transcription of nearly all RNA polymerase II-dependent genes. Mediator functions as a bridge to convey information from gene-specific regulatory proteins to the basal RNA polymerase II transcription machinery. Mediator is recruited to promoters by direct interactions with regulatory proteins and serves as a scaffold for the assembly of a functional preinitiation complex with RNA polymerase II and the general transcription factors.</text>
</comment>
<dbReference type="Proteomes" id="UP000235388">
    <property type="component" value="Unassembled WGS sequence"/>
</dbReference>
<dbReference type="GO" id="GO:0016592">
    <property type="term" value="C:mediator complex"/>
    <property type="evidence" value="ECO:0007669"/>
    <property type="project" value="InterPro"/>
</dbReference>
<organism evidence="10 11">
    <name type="scientific">Puccinia coronata f. sp. avenae</name>
    <dbReference type="NCBI Taxonomy" id="200324"/>
    <lineage>
        <taxon>Eukaryota</taxon>
        <taxon>Fungi</taxon>
        <taxon>Dikarya</taxon>
        <taxon>Basidiomycota</taxon>
        <taxon>Pucciniomycotina</taxon>
        <taxon>Pucciniomycetes</taxon>
        <taxon>Pucciniales</taxon>
        <taxon>Pucciniaceae</taxon>
        <taxon>Puccinia</taxon>
    </lineage>
</organism>
<evidence type="ECO:0000256" key="2">
    <source>
        <dbReference type="ARBA" id="ARBA00006210"/>
    </source>
</evidence>
<keyword evidence="4 7" id="KW-0010">Activator</keyword>
<sequence>MDLLKNSLIYLSHDSTRKLEEALKNINQEEYAQLHLHPLSVNSNNINNLRTELTQSFSTITQSLSQYKQLIQQTTPQATQTTHTTQTTQASSIIKILRQSTLHLNSLIQSESFIEQLNHLTAKQKKRSTYQDPSLIIENLTEKYQSTIPLIEALAKEVGLEYFRDSEDSNLLTIAGKLFVIDIELEETQSNGTHSNPKVNKSKFSYTFAEEEAKRDVAIDQELTQQLEHIHHVFQCNPPHSYCQLAPLQLVQSSLEAFAASLKQLKELDELMSSSQSNQIDYFMVFRSLISDYHELLTHTQDQLSCPIKLPPSGIPISSVNQLKLELIYHYNSTDLLNNIVKLIKEPHQKKGSAISVTLTATTTTPSSQNEGKGIFTARFHPPLAVSRHTAAALAQVSAIDLQPCDNTAPSYDSLAQDTPARPHDISLEDVLVYQAMTSGDDPRSIKRDWDIQTSHWKSKQFGKVMDARGPSLVFSFLDAHDDAQESSNSRLGVLVTQVPFDNLDSLLKIIQICQRQSIFNELFNSCFNPDCYLSKNHTPPHNPTQQQRAINQIPDQEREKAMDPFEGFYASDYLDTLVRPSPAHHHPSALPISLETNNCKEDVSIDVVVDHAAYSITLQFISSPTRPNDALEQQNQSSSGLGDPIPSKDDSHDHVPLGRGGEWEDEDGFKMNSLTFAVSDQGHIALNAHSSTLDNLPVPANFTAAGLSDLLQESLNRTRCLPVILASFCFPSG</sequence>
<dbReference type="GO" id="GO:0045944">
    <property type="term" value="P:positive regulation of transcription by RNA polymerase II"/>
    <property type="evidence" value="ECO:0007669"/>
    <property type="project" value="UniProtKB-ARBA"/>
</dbReference>
<evidence type="ECO:0000256" key="7">
    <source>
        <dbReference type="RuleBase" id="RU364059"/>
    </source>
</evidence>
<evidence type="ECO:0000256" key="6">
    <source>
        <dbReference type="ARBA" id="ARBA00023242"/>
    </source>
</evidence>
<keyword evidence="3 7" id="KW-0805">Transcription regulation</keyword>
<dbReference type="InterPro" id="IPR019680">
    <property type="entry name" value="Mediator_Med1"/>
</dbReference>
<comment type="subcellular location">
    <subcellularLocation>
        <location evidence="1 7">Nucleus</location>
    </subcellularLocation>
</comment>
<protein>
    <recommendedName>
        <fullName evidence="7">Mediator of RNA polymerase II transcription subunit 1</fullName>
    </recommendedName>
    <alternativeName>
        <fullName evidence="7">Mediator complex subunit 1</fullName>
    </alternativeName>
</protein>
<keyword evidence="11" id="KW-1185">Reference proteome</keyword>
<feature type="domain" description="Mediator complex subunit Med1" evidence="9">
    <location>
        <begin position="144"/>
        <end position="299"/>
    </location>
</feature>
<evidence type="ECO:0000259" key="9">
    <source>
        <dbReference type="Pfam" id="PF10744"/>
    </source>
</evidence>
<name>A0A2N5VBC4_9BASI</name>
<gene>
    <name evidence="10" type="ORF">PCANC_12424</name>
</gene>
<keyword evidence="6 7" id="KW-0539">Nucleus</keyword>
<feature type="region of interest" description="Disordered" evidence="8">
    <location>
        <begin position="626"/>
        <end position="666"/>
    </location>
</feature>
<dbReference type="STRING" id="200324.A0A2N5VBC4"/>
<evidence type="ECO:0000256" key="5">
    <source>
        <dbReference type="ARBA" id="ARBA00023163"/>
    </source>
</evidence>